<dbReference type="InterPro" id="IPR054828">
    <property type="entry name" value="Vit_B12_bind_prot"/>
</dbReference>
<organism evidence="4 5">
    <name type="scientific">Pyxidicoccus parkwayensis</name>
    <dbReference type="NCBI Taxonomy" id="2813578"/>
    <lineage>
        <taxon>Bacteria</taxon>
        <taxon>Pseudomonadati</taxon>
        <taxon>Myxococcota</taxon>
        <taxon>Myxococcia</taxon>
        <taxon>Myxococcales</taxon>
        <taxon>Cystobacterineae</taxon>
        <taxon>Myxococcaceae</taxon>
        <taxon>Pyxidicoccus</taxon>
    </lineage>
</organism>
<dbReference type="InterPro" id="IPR002491">
    <property type="entry name" value="ABC_transptr_periplasmic_BD"/>
</dbReference>
<keyword evidence="1 2" id="KW-0732">Signal</keyword>
<keyword evidence="5" id="KW-1185">Reference proteome</keyword>
<dbReference type="Gene3D" id="3.40.50.1980">
    <property type="entry name" value="Nitrogenase molybdenum iron protein domain"/>
    <property type="match status" value="2"/>
</dbReference>
<dbReference type="EMBL" id="CP071090">
    <property type="protein sequence ID" value="QSQ22701.1"/>
    <property type="molecule type" value="Genomic_DNA"/>
</dbReference>
<evidence type="ECO:0000256" key="1">
    <source>
        <dbReference type="ARBA" id="ARBA00022729"/>
    </source>
</evidence>
<proteinExistence type="predicted"/>
<feature type="chain" id="PRO_5046719780" evidence="2">
    <location>
        <begin position="31"/>
        <end position="298"/>
    </location>
</feature>
<dbReference type="SUPFAM" id="SSF53807">
    <property type="entry name" value="Helical backbone' metal receptor"/>
    <property type="match status" value="1"/>
</dbReference>
<dbReference type="PANTHER" id="PTHR30535">
    <property type="entry name" value="VITAMIN B12-BINDING PROTEIN"/>
    <property type="match status" value="1"/>
</dbReference>
<feature type="domain" description="Fe/B12 periplasmic-binding" evidence="3">
    <location>
        <begin position="52"/>
        <end position="294"/>
    </location>
</feature>
<dbReference type="PROSITE" id="PS50983">
    <property type="entry name" value="FE_B12_PBP"/>
    <property type="match status" value="1"/>
</dbReference>
<name>A0ABX7NWA4_9BACT</name>
<sequence>MMSLRPSIPRSRGIALVATVLCLLASTALAASVPTSKGPQTLGPRAPAKVRRVVTLAPSLTEMVLTLGAGNTLVGVSRFDMAKEVEKLPRVGGFVDPSIEAVVALKPDLLLVQPGPGNQRPVEKMAELGVPVLLLPLHSVADVLSAMRAVGKALGREKEAEAAVSRIEASRTRVREAAKKLPTPRVLFVYGFEPLVVAGPGSFADELLRDAGGINVAADAGSAYPVYPLERAVTARPDVVVDSADVDVGKEKLRALPGLSQARWVELPSQALLQPGPSLGQGLEELFRLLHPEAALKP</sequence>
<dbReference type="Proteomes" id="UP000662747">
    <property type="component" value="Chromosome"/>
</dbReference>
<evidence type="ECO:0000313" key="4">
    <source>
        <dbReference type="EMBL" id="QSQ22701.1"/>
    </source>
</evidence>
<dbReference type="InterPro" id="IPR050902">
    <property type="entry name" value="ABC_Transporter_SBP"/>
</dbReference>
<evidence type="ECO:0000313" key="5">
    <source>
        <dbReference type="Proteomes" id="UP000662747"/>
    </source>
</evidence>
<dbReference type="Pfam" id="PF01497">
    <property type="entry name" value="Peripla_BP_2"/>
    <property type="match status" value="1"/>
</dbReference>
<feature type="signal peptide" evidence="2">
    <location>
        <begin position="1"/>
        <end position="30"/>
    </location>
</feature>
<reference evidence="4 5" key="1">
    <citation type="submission" date="2021-02" db="EMBL/GenBank/DDBJ databases">
        <title>De Novo genome assembly of isolated myxobacteria.</title>
        <authorList>
            <person name="Stevens D.C."/>
        </authorList>
    </citation>
    <scope>NUCLEOTIDE SEQUENCE [LARGE SCALE GENOMIC DNA]</scope>
    <source>
        <strain evidence="5">SCPEA02</strain>
    </source>
</reference>
<evidence type="ECO:0000256" key="2">
    <source>
        <dbReference type="SAM" id="SignalP"/>
    </source>
</evidence>
<protein>
    <submittedName>
        <fullName evidence="4">ABC transporter substrate-binding protein</fullName>
    </submittedName>
</protein>
<evidence type="ECO:0000259" key="3">
    <source>
        <dbReference type="PROSITE" id="PS50983"/>
    </source>
</evidence>
<gene>
    <name evidence="4" type="ORF">JY651_47665</name>
</gene>
<dbReference type="NCBIfam" id="NF038402">
    <property type="entry name" value="TroA_like"/>
    <property type="match status" value="1"/>
</dbReference>
<accession>A0ABX7NWA4</accession>
<dbReference type="PANTHER" id="PTHR30535:SF34">
    <property type="entry name" value="MOLYBDATE-BINDING PROTEIN MOLA"/>
    <property type="match status" value="1"/>
</dbReference>